<dbReference type="GO" id="GO:0006265">
    <property type="term" value="P:DNA topological change"/>
    <property type="evidence" value="ECO:0007669"/>
    <property type="project" value="UniProtKB-UniRule"/>
</dbReference>
<evidence type="ECO:0000256" key="11">
    <source>
        <dbReference type="SAM" id="MobiDB-lite"/>
    </source>
</evidence>
<dbReference type="GO" id="GO:0034335">
    <property type="term" value="F:DNA negative supercoiling activity"/>
    <property type="evidence" value="ECO:0007669"/>
    <property type="project" value="UniProtKB-ARBA"/>
</dbReference>
<evidence type="ECO:0000256" key="9">
    <source>
        <dbReference type="HAMAP-Rule" id="MF_01897"/>
    </source>
</evidence>
<keyword evidence="4 9" id="KW-0067">ATP-binding</keyword>
<keyword evidence="3 9" id="KW-0547">Nucleotide-binding</keyword>
<dbReference type="FunFam" id="2.120.10.90:FF:000005">
    <property type="entry name" value="DNA topoisomerase 4 subunit A"/>
    <property type="match status" value="1"/>
</dbReference>
<accession>A0A1I4ZX32</accession>
<dbReference type="GO" id="GO:0005694">
    <property type="term" value="C:chromosome"/>
    <property type="evidence" value="ECO:0007669"/>
    <property type="project" value="InterPro"/>
</dbReference>
<reference evidence="14" key="1">
    <citation type="submission" date="2016-10" db="EMBL/GenBank/DDBJ databases">
        <authorList>
            <person name="Varghese N."/>
            <person name="Submissions S."/>
        </authorList>
    </citation>
    <scope>NUCLEOTIDE SEQUENCE [LARGE SCALE GENOMIC DNA]</scope>
    <source>
        <strain evidence="14">DSM 4002</strain>
    </source>
</reference>
<keyword evidence="14" id="KW-1185">Reference proteome</keyword>
<dbReference type="PANTHER" id="PTHR43493">
    <property type="entry name" value="DNA GYRASE/TOPOISOMERASE SUBUNIT A"/>
    <property type="match status" value="1"/>
</dbReference>
<evidence type="ECO:0000256" key="2">
    <source>
        <dbReference type="ARBA" id="ARBA00008263"/>
    </source>
</evidence>
<evidence type="ECO:0000256" key="7">
    <source>
        <dbReference type="ARBA" id="ARBA00023235"/>
    </source>
</evidence>
<evidence type="ECO:0000313" key="14">
    <source>
        <dbReference type="Proteomes" id="UP000182961"/>
    </source>
</evidence>
<dbReference type="NCBIfam" id="NF004043">
    <property type="entry name" value="PRK05560.1"/>
    <property type="match status" value="1"/>
</dbReference>
<evidence type="ECO:0000313" key="13">
    <source>
        <dbReference type="EMBL" id="SFN54721.1"/>
    </source>
</evidence>
<dbReference type="GO" id="GO:0005524">
    <property type="term" value="F:ATP binding"/>
    <property type="evidence" value="ECO:0007669"/>
    <property type="project" value="UniProtKB-UniRule"/>
</dbReference>
<dbReference type="NCBIfam" id="TIGR01063">
    <property type="entry name" value="gyrA"/>
    <property type="match status" value="1"/>
</dbReference>
<dbReference type="FunFam" id="1.10.268.10:FF:000001">
    <property type="entry name" value="DNA gyrase subunit A"/>
    <property type="match status" value="1"/>
</dbReference>
<dbReference type="InterPro" id="IPR013758">
    <property type="entry name" value="Topo_IIA_A/C_ab"/>
</dbReference>
<evidence type="ECO:0000256" key="6">
    <source>
        <dbReference type="ARBA" id="ARBA00023125"/>
    </source>
</evidence>
<feature type="active site" description="O-(5'-phospho-DNA)-tyrosine intermediate" evidence="9 10">
    <location>
        <position position="121"/>
    </location>
</feature>
<dbReference type="InterPro" id="IPR002205">
    <property type="entry name" value="Topo_IIA_dom_A"/>
</dbReference>
<proteinExistence type="inferred from homology"/>
<dbReference type="Gene3D" id="3.30.1360.40">
    <property type="match status" value="1"/>
</dbReference>
<gene>
    <name evidence="9" type="primary">gyrA</name>
    <name evidence="13" type="ORF">SAMN05444143_1194</name>
</gene>
<keyword evidence="7 9" id="KW-0413">Isomerase</keyword>
<evidence type="ECO:0000256" key="1">
    <source>
        <dbReference type="ARBA" id="ARBA00000185"/>
    </source>
</evidence>
<comment type="subcellular location">
    <subcellularLocation>
        <location evidence="9">Cytoplasm</location>
    </subcellularLocation>
</comment>
<dbReference type="InterPro" id="IPR050220">
    <property type="entry name" value="Type_II_DNA_Topoisomerases"/>
</dbReference>
<comment type="function">
    <text evidence="9">A type II topoisomerase that negatively supercoils closed circular double-stranded (ds) DNA in an ATP-dependent manner to modulate DNA topology and maintain chromosomes in an underwound state. Negative supercoiling favors strand separation, and DNA replication, transcription, recombination and repair, all of which involve strand separation. Also able to catalyze the interconversion of other topological isomers of dsDNA rings, including catenanes and knotted rings. Type II topoisomerases break and join 2 DNA strands simultaneously in an ATP-dependent manner.</text>
</comment>
<dbReference type="Pfam" id="PF03989">
    <property type="entry name" value="DNA_gyraseA_C"/>
    <property type="match status" value="6"/>
</dbReference>
<dbReference type="PANTHER" id="PTHR43493:SF5">
    <property type="entry name" value="DNA GYRASE SUBUNIT A, CHLOROPLASTIC_MITOCHONDRIAL"/>
    <property type="match status" value="1"/>
</dbReference>
<dbReference type="GO" id="GO:0005737">
    <property type="term" value="C:cytoplasm"/>
    <property type="evidence" value="ECO:0007669"/>
    <property type="project" value="UniProtKB-SubCell"/>
</dbReference>
<dbReference type="EC" id="5.6.2.2" evidence="9"/>
<keyword evidence="5 9" id="KW-0799">Topoisomerase</keyword>
<dbReference type="SUPFAM" id="SSF101904">
    <property type="entry name" value="GyrA/ParC C-terminal domain-like"/>
    <property type="match status" value="1"/>
</dbReference>
<dbReference type="Gene3D" id="3.90.199.10">
    <property type="entry name" value="Topoisomerase II, domain 5"/>
    <property type="match status" value="1"/>
</dbReference>
<dbReference type="AlphaFoldDB" id="A0A1I4ZX32"/>
<feature type="domain" description="Topo IIA-type catalytic" evidence="12">
    <location>
        <begin position="33"/>
        <end position="496"/>
    </location>
</feature>
<dbReference type="Pfam" id="PF00521">
    <property type="entry name" value="DNA_topoisoIV"/>
    <property type="match status" value="1"/>
</dbReference>
<dbReference type="PROSITE" id="PS52040">
    <property type="entry name" value="TOPO_IIA"/>
    <property type="match status" value="1"/>
</dbReference>
<dbReference type="Gene3D" id="1.10.268.10">
    <property type="entry name" value="Topoisomerase, domain 3"/>
    <property type="match status" value="1"/>
</dbReference>
<protein>
    <recommendedName>
        <fullName evidence="9">DNA gyrase subunit A</fullName>
        <ecNumber evidence="9">5.6.2.2</ecNumber>
    </recommendedName>
</protein>
<dbReference type="Gene3D" id="2.120.10.90">
    <property type="entry name" value="DNA gyrase/topoisomerase IV, subunit A, C-terminal"/>
    <property type="match status" value="1"/>
</dbReference>
<comment type="miscellaneous">
    <text evidence="9">Few gyrases are as efficient as E.coli at forming negative supercoils. Not all organisms have 2 type II topoisomerases; in organisms with a single type II topoisomerase this enzyme also has to decatenate newly replicated chromosomes.</text>
</comment>
<dbReference type="InterPro" id="IPR013757">
    <property type="entry name" value="Topo_IIA_A_a_sf"/>
</dbReference>
<dbReference type="STRING" id="29536.FLB_02580"/>
<dbReference type="EMBL" id="FOUT01000019">
    <property type="protein sequence ID" value="SFN54721.1"/>
    <property type="molecule type" value="Genomic_DNA"/>
</dbReference>
<feature type="region of interest" description="Disordered" evidence="11">
    <location>
        <begin position="841"/>
        <end position="873"/>
    </location>
</feature>
<organism evidence="13 14">
    <name type="scientific">Flavobacterium succinicans</name>
    <dbReference type="NCBI Taxonomy" id="29536"/>
    <lineage>
        <taxon>Bacteria</taxon>
        <taxon>Pseudomonadati</taxon>
        <taxon>Bacteroidota</taxon>
        <taxon>Flavobacteriia</taxon>
        <taxon>Flavobacteriales</taxon>
        <taxon>Flavobacteriaceae</taxon>
        <taxon>Flavobacterium</taxon>
    </lineage>
</organism>
<dbReference type="SUPFAM" id="SSF56719">
    <property type="entry name" value="Type II DNA topoisomerase"/>
    <property type="match status" value="1"/>
</dbReference>
<dbReference type="NCBIfam" id="NF004044">
    <property type="entry name" value="PRK05561.1"/>
    <property type="match status" value="1"/>
</dbReference>
<dbReference type="RefSeq" id="WP_024982684.1">
    <property type="nucleotide sequence ID" value="NZ_CBCRUM010000032.1"/>
</dbReference>
<dbReference type="GO" id="GO:0006261">
    <property type="term" value="P:DNA-templated DNA replication"/>
    <property type="evidence" value="ECO:0007669"/>
    <property type="project" value="UniProtKB-UniRule"/>
</dbReference>
<evidence type="ECO:0000256" key="5">
    <source>
        <dbReference type="ARBA" id="ARBA00023029"/>
    </source>
</evidence>
<comment type="subunit">
    <text evidence="9">Heterotetramer, composed of two GyrA and two GyrB chains. In the heterotetramer, GyrA contains the active site tyrosine that forms a transient covalent intermediate with DNA, while GyrB binds cofactors and catalyzes ATP hydrolysis.</text>
</comment>
<sequence>MSEGEKLIPINIEDEMKSAYIDYSMSVIVSRALPDVRDGLKPVHRRVLYGMYDLGVFSNKAHKKSARIVGEVLGKYHPHGDTSVYDAMVRMAQEWSMRYLLVDGQGNFGSVDGDSPAAMRYTEARMRKISEEIMADIEKETVDFQLNFDDTLYEPKVMPTRVPTLLINGATGIAVGMATNMPPHNLTEVINGTLAYIGNNEIEIDELITHIKAPDFPTGGIIYGYEGVREAFKTGRGRVVMRAKVGFEEVDGRESIIVTEIPYQVNKADMIKRTADLVNEKKIEGIANIRDESDRNGMRIVYILKRDATPNVVLNTLYKYTQLQSSFSVNNIALVNGRPQMLNLKDLIHYFVEHRHDVVIRRTKYELRKAEERAHILEGLIIASDNIDEVIALIKASKNTEEAREKLIERFKLSDIQARAIVEMRLRQLTGLEQDKLRAEYEEIMKLIDHLRALLADVNLRTALIKEELNEIKDKYGDARRSLIEYSGGDVSIEDLIADESVVVTISHAGYIKRTNLSEYKTQNRGGVGQKSAGTRDQDFLEHMFVATNHQYMMFFTQKGKCFWMRVYEIPEGTKTAKGRAIQNLVNIESDDKVKAYICTQDLKDKDYINSHNLIMVTKQGQVKKTSLEKYSKPRVNGVAAITIKEGDELLEAKLTNGESQIILAVKSGKLVRFEETKTRPMGRTASGVRGITLKDETDEVIGMVTVDKDNINESQILVVTENGYGKRTKLVDEDGEEVYRITNRGGKGVKTLNITEKTGNLISINAVTDADDLMIINKSGLTIRMAIEDLRVMGRATQGVKLINLKGNDSIAAVTKVMKDDADENAENSAVERVKPVMEVLEDAPMDDEEDEEEEEVLNDESETEEDEDNEE</sequence>
<dbReference type="GO" id="GO:0003677">
    <property type="term" value="F:DNA binding"/>
    <property type="evidence" value="ECO:0007669"/>
    <property type="project" value="UniProtKB-UniRule"/>
</dbReference>
<evidence type="ECO:0000256" key="8">
    <source>
        <dbReference type="ARBA" id="ARBA00063644"/>
    </source>
</evidence>
<feature type="short sequence motif" description="GyrA-box" evidence="9">
    <location>
        <begin position="523"/>
        <end position="529"/>
    </location>
</feature>
<comment type="similarity">
    <text evidence="2 9">Belongs to the type II topoisomerase GyrA/ParC subunit family.</text>
</comment>
<dbReference type="FunFam" id="3.90.199.10:FF:000001">
    <property type="entry name" value="DNA gyrase subunit A"/>
    <property type="match status" value="1"/>
</dbReference>
<name>A0A1I4ZX32_9FLAO</name>
<dbReference type="CDD" id="cd00187">
    <property type="entry name" value="TOP4c"/>
    <property type="match status" value="1"/>
</dbReference>
<keyword evidence="9" id="KW-0963">Cytoplasm</keyword>
<evidence type="ECO:0000259" key="12">
    <source>
        <dbReference type="PROSITE" id="PS52040"/>
    </source>
</evidence>
<comment type="catalytic activity">
    <reaction evidence="1 9 10">
        <text>ATP-dependent breakage, passage and rejoining of double-stranded DNA.</text>
        <dbReference type="EC" id="5.6.2.2"/>
    </reaction>
</comment>
<dbReference type="InterPro" id="IPR005743">
    <property type="entry name" value="GyrA"/>
</dbReference>
<evidence type="ECO:0000256" key="4">
    <source>
        <dbReference type="ARBA" id="ARBA00022840"/>
    </source>
</evidence>
<dbReference type="InterPro" id="IPR013760">
    <property type="entry name" value="Topo_IIA-like_dom_sf"/>
</dbReference>
<comment type="subunit">
    <text evidence="8">Heterotetramer composed of ParC and ParE.</text>
</comment>
<dbReference type="GO" id="GO:0009330">
    <property type="term" value="C:DNA topoisomerase type II (double strand cut, ATP-hydrolyzing) complex"/>
    <property type="evidence" value="ECO:0007669"/>
    <property type="project" value="TreeGrafter"/>
</dbReference>
<dbReference type="SMART" id="SM00434">
    <property type="entry name" value="TOP4c"/>
    <property type="match status" value="1"/>
</dbReference>
<dbReference type="eggNOG" id="COG0188">
    <property type="taxonomic scope" value="Bacteria"/>
</dbReference>
<evidence type="ECO:0000256" key="3">
    <source>
        <dbReference type="ARBA" id="ARBA00022741"/>
    </source>
</evidence>
<evidence type="ECO:0000256" key="10">
    <source>
        <dbReference type="PROSITE-ProRule" id="PRU01384"/>
    </source>
</evidence>
<keyword evidence="6 9" id="KW-0238">DNA-binding</keyword>
<dbReference type="InterPro" id="IPR035516">
    <property type="entry name" value="Gyrase/topoIV_suA_C"/>
</dbReference>
<dbReference type="HAMAP" id="MF_01897">
    <property type="entry name" value="GyrA"/>
    <property type="match status" value="1"/>
</dbReference>
<dbReference type="InterPro" id="IPR006691">
    <property type="entry name" value="GyrA/parC_rep"/>
</dbReference>
<dbReference type="Proteomes" id="UP000182961">
    <property type="component" value="Unassembled WGS sequence"/>
</dbReference>
<dbReference type="FunFam" id="3.30.1360.40:FF:000002">
    <property type="entry name" value="DNA gyrase subunit A"/>
    <property type="match status" value="1"/>
</dbReference>